<evidence type="ECO:0000256" key="9">
    <source>
        <dbReference type="SAM" id="Phobius"/>
    </source>
</evidence>
<evidence type="ECO:0000256" key="8">
    <source>
        <dbReference type="SAM" id="MobiDB-lite"/>
    </source>
</evidence>
<feature type="transmembrane region" description="Helical" evidence="9">
    <location>
        <begin position="34"/>
        <end position="52"/>
    </location>
</feature>
<evidence type="ECO:0000256" key="5">
    <source>
        <dbReference type="ARBA" id="ARBA00022692"/>
    </source>
</evidence>
<feature type="transmembrane region" description="Helical" evidence="9">
    <location>
        <begin position="164"/>
        <end position="193"/>
    </location>
</feature>
<keyword evidence="11" id="KW-1185">Reference proteome</keyword>
<feature type="transmembrane region" description="Helical" evidence="9">
    <location>
        <begin position="58"/>
        <end position="76"/>
    </location>
</feature>
<accession>A0A1G6ZKN2</accession>
<proteinExistence type="inferred from homology"/>
<evidence type="ECO:0000256" key="1">
    <source>
        <dbReference type="ARBA" id="ARBA00004651"/>
    </source>
</evidence>
<keyword evidence="6 9" id="KW-1133">Transmembrane helix</keyword>
<evidence type="ECO:0000313" key="11">
    <source>
        <dbReference type="Proteomes" id="UP000198546"/>
    </source>
</evidence>
<feature type="transmembrane region" description="Helical" evidence="9">
    <location>
        <begin position="290"/>
        <end position="307"/>
    </location>
</feature>
<keyword evidence="4" id="KW-1003">Cell membrane</keyword>
<dbReference type="PANTHER" id="PTHR21716">
    <property type="entry name" value="TRANSMEMBRANE PROTEIN"/>
    <property type="match status" value="1"/>
</dbReference>
<gene>
    <name evidence="10" type="ORF">SAMN04489747_2298</name>
</gene>
<reference evidence="10 11" key="1">
    <citation type="submission" date="2016-10" db="EMBL/GenBank/DDBJ databases">
        <authorList>
            <person name="de Groot N.N."/>
        </authorList>
    </citation>
    <scope>NUCLEOTIDE SEQUENCE [LARGE SCALE GENOMIC DNA]</scope>
    <source>
        <strain evidence="10 11">MON 2.2</strain>
    </source>
</reference>
<feature type="region of interest" description="Disordered" evidence="8">
    <location>
        <begin position="376"/>
        <end position="400"/>
    </location>
</feature>
<dbReference type="Pfam" id="PF01594">
    <property type="entry name" value="AI-2E_transport"/>
    <property type="match status" value="1"/>
</dbReference>
<dbReference type="RefSeq" id="WP_197679010.1">
    <property type="nucleotide sequence ID" value="NZ_LT629688.1"/>
</dbReference>
<comment type="similarity">
    <text evidence="2">Belongs to the autoinducer-2 exporter (AI-2E) (TC 2.A.86) family.</text>
</comment>
<feature type="transmembrane region" description="Helical" evidence="9">
    <location>
        <begin position="88"/>
        <end position="113"/>
    </location>
</feature>
<dbReference type="EMBL" id="LT629688">
    <property type="protein sequence ID" value="SDE02126.1"/>
    <property type="molecule type" value="Genomic_DNA"/>
</dbReference>
<dbReference type="InterPro" id="IPR002549">
    <property type="entry name" value="AI-2E-like"/>
</dbReference>
<evidence type="ECO:0000313" key="10">
    <source>
        <dbReference type="EMBL" id="SDE02126.1"/>
    </source>
</evidence>
<keyword evidence="5 9" id="KW-0812">Transmembrane</keyword>
<dbReference type="AlphaFoldDB" id="A0A1G6ZKN2"/>
<feature type="transmembrane region" description="Helical" evidence="9">
    <location>
        <begin position="327"/>
        <end position="358"/>
    </location>
</feature>
<name>A0A1G6ZKN2_9ACTN</name>
<feature type="transmembrane region" description="Helical" evidence="9">
    <location>
        <begin position="259"/>
        <end position="283"/>
    </location>
</feature>
<evidence type="ECO:0000256" key="7">
    <source>
        <dbReference type="ARBA" id="ARBA00023136"/>
    </source>
</evidence>
<keyword evidence="7 9" id="KW-0472">Membrane</keyword>
<dbReference type="STRING" id="675864.SAMN04489747_2298"/>
<evidence type="ECO:0000256" key="3">
    <source>
        <dbReference type="ARBA" id="ARBA00022448"/>
    </source>
</evidence>
<dbReference type="GO" id="GO:0005886">
    <property type="term" value="C:plasma membrane"/>
    <property type="evidence" value="ECO:0007669"/>
    <property type="project" value="UniProtKB-SubCell"/>
</dbReference>
<feature type="transmembrane region" description="Helical" evidence="9">
    <location>
        <begin position="229"/>
        <end position="253"/>
    </location>
</feature>
<dbReference type="GO" id="GO:0055085">
    <property type="term" value="P:transmembrane transport"/>
    <property type="evidence" value="ECO:0007669"/>
    <property type="project" value="TreeGrafter"/>
</dbReference>
<evidence type="ECO:0000256" key="2">
    <source>
        <dbReference type="ARBA" id="ARBA00009773"/>
    </source>
</evidence>
<protein>
    <submittedName>
        <fullName evidence="10">Predicted PurR-regulated permease PerM</fullName>
    </submittedName>
</protein>
<evidence type="ECO:0000256" key="4">
    <source>
        <dbReference type="ARBA" id="ARBA00022475"/>
    </source>
</evidence>
<organism evidence="10 11">
    <name type="scientific">Auraticoccus monumenti</name>
    <dbReference type="NCBI Taxonomy" id="675864"/>
    <lineage>
        <taxon>Bacteria</taxon>
        <taxon>Bacillati</taxon>
        <taxon>Actinomycetota</taxon>
        <taxon>Actinomycetes</taxon>
        <taxon>Propionibacteriales</taxon>
        <taxon>Propionibacteriaceae</taxon>
        <taxon>Auraticoccus</taxon>
    </lineage>
</organism>
<comment type="subcellular location">
    <subcellularLocation>
        <location evidence="1">Cell membrane</location>
        <topology evidence="1">Multi-pass membrane protein</topology>
    </subcellularLocation>
</comment>
<evidence type="ECO:0000256" key="6">
    <source>
        <dbReference type="ARBA" id="ARBA00022989"/>
    </source>
</evidence>
<feature type="compositionally biased region" description="Basic and acidic residues" evidence="8">
    <location>
        <begin position="391"/>
        <end position="400"/>
    </location>
</feature>
<keyword evidence="3" id="KW-0813">Transport</keyword>
<sequence length="400" mass="41271">MTTPADDQDVATTGGRARDRVDVIRSGLQTSAWWSLRIAAVAVVVVAVVWLLGRAWVGVAPVVLAVIVAAALWPAVRWLRAHRVPDLLAAVLVLGAVLGLLAGILVLVGPVLVRQSSELAANAGDGLQRVREWLRQPPVNLGSDQIDQAVAQVTDRLQSNATDIAGGVLTGVSAITSGLVTVLLVVVLALLFLKDGPKFLPWLRHATGARVGNHLSEVLARAFATVSDFIRVQAIVSAADAVLIGLGLVLLGVPVAPALAVLTFLGGFVPIVGAVAVGSLAVLVALVSEGLTTALLVLALILVVQQLEGNVLQPLLQGQSLKLHPALVLIAVTTGGSLFGIAGAFLAVPVVAVAATILRYGDEQIALRLDQTRPEEVDTVTTEGEAAAQQAHDRGTAGSD</sequence>
<dbReference type="Proteomes" id="UP000198546">
    <property type="component" value="Chromosome i"/>
</dbReference>
<dbReference type="PANTHER" id="PTHR21716:SF53">
    <property type="entry name" value="PERMEASE PERM-RELATED"/>
    <property type="match status" value="1"/>
</dbReference>